<evidence type="ECO:0000256" key="3">
    <source>
        <dbReference type="SAM" id="MobiDB-lite"/>
    </source>
</evidence>
<protein>
    <recommendedName>
        <fullName evidence="6">Toxic anion resistance protein</fullName>
    </recommendedName>
</protein>
<name>A0A4Y6UDI5_9PROT</name>
<organism evidence="4 5">
    <name type="scientific">Formicincola oecophyllae</name>
    <dbReference type="NCBI Taxonomy" id="2558361"/>
    <lineage>
        <taxon>Bacteria</taxon>
        <taxon>Pseudomonadati</taxon>
        <taxon>Pseudomonadota</taxon>
        <taxon>Alphaproteobacteria</taxon>
        <taxon>Acetobacterales</taxon>
        <taxon>Acetobacteraceae</taxon>
        <taxon>Formicincola</taxon>
    </lineage>
</organism>
<dbReference type="RefSeq" id="WP_141443789.1">
    <property type="nucleotide sequence ID" value="NZ_CP038231.1"/>
</dbReference>
<sequence length="406" mass="43654">MQPAPTAQPEPQQSTTPTSKPAKLTAPQVLEAMLNDPSRPAINIMDLGAVANLDTPLNQRRFAYARDVLAAVQVKDSGEVGQLLSRLSNVVNKVDPEPASNGKFGLGVVVRLFKREGNRFKAIVRQFKSVEGQINVIEQALMQSVHTAQTDARTIETRMTGVEEAQKATGDLLHQAQGALVWWEGHRPALVAATTTAEGDSGAMAAATLALQQFDSGLQALKNKVADLATMQTAYAQDLTTLEIARENAIQVGRVIHTALFSQLTEFRNLFVDTLVFEHQADVARQTEAVGSSADALRRKRGLTMQKATVALAEQTSRRVINMDTIREGQKRLRETIAQVRAIQEKADRARAQDMQTLQAMQKDIAAELAGKPGALNALPATTATGVGSLLEGLGDSSQPSAPNAP</sequence>
<feature type="region of interest" description="Disordered" evidence="3">
    <location>
        <begin position="1"/>
        <end position="22"/>
    </location>
</feature>
<dbReference type="Proteomes" id="UP000318709">
    <property type="component" value="Chromosome"/>
</dbReference>
<gene>
    <name evidence="4" type="ORF">E3E12_07730</name>
</gene>
<evidence type="ECO:0000313" key="5">
    <source>
        <dbReference type="Proteomes" id="UP000318709"/>
    </source>
</evidence>
<dbReference type="PANTHER" id="PTHR38432">
    <property type="entry name" value="TELA-LIKE PROTEIN SAOUHSC_01408"/>
    <property type="match status" value="1"/>
</dbReference>
<dbReference type="Pfam" id="PF05816">
    <property type="entry name" value="TelA"/>
    <property type="match status" value="1"/>
</dbReference>
<keyword evidence="5" id="KW-1185">Reference proteome</keyword>
<dbReference type="EMBL" id="CP038231">
    <property type="protein sequence ID" value="QDH14085.1"/>
    <property type="molecule type" value="Genomic_DNA"/>
</dbReference>
<feature type="coiled-coil region" evidence="2">
    <location>
        <begin position="326"/>
        <end position="353"/>
    </location>
</feature>
<evidence type="ECO:0000256" key="2">
    <source>
        <dbReference type="SAM" id="Coils"/>
    </source>
</evidence>
<dbReference type="OrthoDB" id="9768858at2"/>
<dbReference type="PANTHER" id="PTHR38432:SF1">
    <property type="entry name" value="TELA-LIKE PROTEIN SAOUHSC_01408"/>
    <property type="match status" value="1"/>
</dbReference>
<proteinExistence type="inferred from homology"/>
<evidence type="ECO:0000256" key="1">
    <source>
        <dbReference type="ARBA" id="ARBA00005541"/>
    </source>
</evidence>
<reference evidence="4 5" key="1">
    <citation type="submission" date="2019-03" db="EMBL/GenBank/DDBJ databases">
        <title>The complete genome sequence of Swingsia_sp. F3b2 LMG30590(T).</title>
        <authorList>
            <person name="Chua K.-O."/>
            <person name="Chan K.-G."/>
            <person name="See-Too W.-S."/>
        </authorList>
    </citation>
    <scope>NUCLEOTIDE SEQUENCE [LARGE SCALE GENOMIC DNA]</scope>
    <source>
        <strain evidence="4 5">F3b2</strain>
    </source>
</reference>
<dbReference type="KEGG" id="swf:E3E12_07730"/>
<dbReference type="AlphaFoldDB" id="A0A4Y6UDI5"/>
<comment type="similarity">
    <text evidence="1">Belongs to the TelA family.</text>
</comment>
<keyword evidence="2" id="KW-0175">Coiled coil</keyword>
<evidence type="ECO:0008006" key="6">
    <source>
        <dbReference type="Google" id="ProtNLM"/>
    </source>
</evidence>
<accession>A0A4Y6UDI5</accession>
<dbReference type="InterPro" id="IPR008863">
    <property type="entry name" value="Toxic_anion-R_TelA"/>
</dbReference>
<evidence type="ECO:0000313" key="4">
    <source>
        <dbReference type="EMBL" id="QDH14085.1"/>
    </source>
</evidence>